<reference evidence="4" key="1">
    <citation type="submission" date="2021-06" db="EMBL/GenBank/DDBJ databases">
        <authorList>
            <person name="Kallberg Y."/>
            <person name="Tangrot J."/>
            <person name="Rosling A."/>
        </authorList>
    </citation>
    <scope>NUCLEOTIDE SEQUENCE</scope>
    <source>
        <strain evidence="4">FL966</strain>
    </source>
</reference>
<accession>A0A9N9B0G8</accession>
<dbReference type="InterPro" id="IPR006925">
    <property type="entry name" value="Vps16_C"/>
</dbReference>
<feature type="domain" description="Vps16 N-terminal" evidence="3">
    <location>
        <begin position="1"/>
        <end position="148"/>
    </location>
</feature>
<dbReference type="GO" id="GO:0003779">
    <property type="term" value="F:actin binding"/>
    <property type="evidence" value="ECO:0007669"/>
    <property type="project" value="TreeGrafter"/>
</dbReference>
<dbReference type="GO" id="GO:0006886">
    <property type="term" value="P:intracellular protein transport"/>
    <property type="evidence" value="ECO:0007669"/>
    <property type="project" value="InterPro"/>
</dbReference>
<dbReference type="OrthoDB" id="1792at2759"/>
<dbReference type="InterPro" id="IPR006926">
    <property type="entry name" value="Vps16_N"/>
</dbReference>
<organism evidence="4 5">
    <name type="scientific">Cetraspora pellucida</name>
    <dbReference type="NCBI Taxonomy" id="1433469"/>
    <lineage>
        <taxon>Eukaryota</taxon>
        <taxon>Fungi</taxon>
        <taxon>Fungi incertae sedis</taxon>
        <taxon>Mucoromycota</taxon>
        <taxon>Glomeromycotina</taxon>
        <taxon>Glomeromycetes</taxon>
        <taxon>Diversisporales</taxon>
        <taxon>Gigasporaceae</taxon>
        <taxon>Cetraspora</taxon>
    </lineage>
</organism>
<sequence length="331" mass="37946">CGTDSVVLYWDQLLLMVGPYGDWIRYPYDSIFLIPEIDGVRIISSDKCEFLQKVPTKHLLFHRCYRGNFQNRSTAPAAMLFDALEHFDKRSPKADENIRSIRPELSEAVDACIEAAGHEFNQVRQRSLLKAAAVGKTFLEPYNSDRFVEMCQILRVLNSIKKSTDDEETICRMIVEKLANKPGLSYAETAKTAHKVGQPKLATRLLDYEPRAADQVPLLISMQEDELALIKAIESGDTDLVYLVMLHFKRKLPLPEFFRIINNKPMACSLLEDDRRVEIASIAMLESYKKKDLTERTNKLKVALKWFQDDKEHSFEAKAIDENINLTLKSN</sequence>
<evidence type="ECO:0000256" key="1">
    <source>
        <dbReference type="ARBA" id="ARBA00009250"/>
    </source>
</evidence>
<dbReference type="PANTHER" id="PTHR12811:SF0">
    <property type="entry name" value="VACUOLAR PROTEIN SORTING-ASSOCIATED PROTEIN 16 HOMOLOG"/>
    <property type="match status" value="1"/>
</dbReference>
<feature type="domain" description="Vps16 C-terminal" evidence="2">
    <location>
        <begin position="184"/>
        <end position="270"/>
    </location>
</feature>
<dbReference type="GO" id="GO:0016197">
    <property type="term" value="P:endosomal transport"/>
    <property type="evidence" value="ECO:0007669"/>
    <property type="project" value="TreeGrafter"/>
</dbReference>
<comment type="similarity">
    <text evidence="1">Belongs to the VPS16 family.</text>
</comment>
<dbReference type="EMBL" id="CAJVQA010002497">
    <property type="protein sequence ID" value="CAG8549141.1"/>
    <property type="molecule type" value="Genomic_DNA"/>
</dbReference>
<feature type="non-terminal residue" evidence="4">
    <location>
        <position position="1"/>
    </location>
</feature>
<dbReference type="AlphaFoldDB" id="A0A9N9B0G8"/>
<comment type="caution">
    <text evidence="4">The sequence shown here is derived from an EMBL/GenBank/DDBJ whole genome shotgun (WGS) entry which is preliminary data.</text>
</comment>
<dbReference type="Pfam" id="PF04841">
    <property type="entry name" value="Vps16_N"/>
    <property type="match status" value="1"/>
</dbReference>
<name>A0A9N9B0G8_9GLOM</name>
<keyword evidence="5" id="KW-1185">Reference proteome</keyword>
<evidence type="ECO:0000313" key="5">
    <source>
        <dbReference type="Proteomes" id="UP000789759"/>
    </source>
</evidence>
<protein>
    <submittedName>
        <fullName evidence="4">13771_t:CDS:1</fullName>
    </submittedName>
</protein>
<dbReference type="GO" id="GO:0030897">
    <property type="term" value="C:HOPS complex"/>
    <property type="evidence" value="ECO:0007669"/>
    <property type="project" value="TreeGrafter"/>
</dbReference>
<gene>
    <name evidence="4" type="ORF">CPELLU_LOCUS4665</name>
</gene>
<evidence type="ECO:0000313" key="4">
    <source>
        <dbReference type="EMBL" id="CAG8549141.1"/>
    </source>
</evidence>
<dbReference type="InterPro" id="IPR016534">
    <property type="entry name" value="VPS16"/>
</dbReference>
<dbReference type="GO" id="GO:0005768">
    <property type="term" value="C:endosome"/>
    <property type="evidence" value="ECO:0007669"/>
    <property type="project" value="TreeGrafter"/>
</dbReference>
<dbReference type="Pfam" id="PF04840">
    <property type="entry name" value="Vps16_C"/>
    <property type="match status" value="1"/>
</dbReference>
<dbReference type="PANTHER" id="PTHR12811">
    <property type="entry name" value="VACUOLAR PROTEIN SORTING VPS16"/>
    <property type="match status" value="1"/>
</dbReference>
<evidence type="ECO:0000259" key="2">
    <source>
        <dbReference type="Pfam" id="PF04840"/>
    </source>
</evidence>
<dbReference type="GO" id="GO:0042144">
    <property type="term" value="P:vacuole fusion, non-autophagic"/>
    <property type="evidence" value="ECO:0007669"/>
    <property type="project" value="TreeGrafter"/>
</dbReference>
<dbReference type="Proteomes" id="UP000789759">
    <property type="component" value="Unassembled WGS sequence"/>
</dbReference>
<evidence type="ECO:0000259" key="3">
    <source>
        <dbReference type="Pfam" id="PF04841"/>
    </source>
</evidence>
<proteinExistence type="inferred from homology"/>